<dbReference type="OrthoDB" id="2988315at2759"/>
<dbReference type="AlphaFoldDB" id="A0A0C3AVL3"/>
<proteinExistence type="predicted"/>
<evidence type="ECO:0000313" key="3">
    <source>
        <dbReference type="Proteomes" id="UP000054097"/>
    </source>
</evidence>
<reference evidence="2 3" key="1">
    <citation type="submission" date="2014-04" db="EMBL/GenBank/DDBJ databases">
        <authorList>
            <consortium name="DOE Joint Genome Institute"/>
            <person name="Kuo A."/>
            <person name="Zuccaro A."/>
            <person name="Kohler A."/>
            <person name="Nagy L.G."/>
            <person name="Floudas D."/>
            <person name="Copeland A."/>
            <person name="Barry K.W."/>
            <person name="Cichocki N."/>
            <person name="Veneault-Fourrey C."/>
            <person name="LaButti K."/>
            <person name="Lindquist E.A."/>
            <person name="Lipzen A."/>
            <person name="Lundell T."/>
            <person name="Morin E."/>
            <person name="Murat C."/>
            <person name="Sun H."/>
            <person name="Tunlid A."/>
            <person name="Henrissat B."/>
            <person name="Grigoriev I.V."/>
            <person name="Hibbett D.S."/>
            <person name="Martin F."/>
            <person name="Nordberg H.P."/>
            <person name="Cantor M.N."/>
            <person name="Hua S.X."/>
        </authorList>
    </citation>
    <scope>NUCLEOTIDE SEQUENCE [LARGE SCALE GENOMIC DNA]</scope>
    <source>
        <strain evidence="2 3">MAFF 305830</strain>
    </source>
</reference>
<gene>
    <name evidence="2" type="ORF">M408DRAFT_11600</name>
</gene>
<dbReference type="Proteomes" id="UP000054097">
    <property type="component" value="Unassembled WGS sequence"/>
</dbReference>
<accession>A0A0C3AVL3</accession>
<dbReference type="EMBL" id="KN824339">
    <property type="protein sequence ID" value="KIM23311.1"/>
    <property type="molecule type" value="Genomic_DNA"/>
</dbReference>
<organism evidence="2 3">
    <name type="scientific">Serendipita vermifera MAFF 305830</name>
    <dbReference type="NCBI Taxonomy" id="933852"/>
    <lineage>
        <taxon>Eukaryota</taxon>
        <taxon>Fungi</taxon>
        <taxon>Dikarya</taxon>
        <taxon>Basidiomycota</taxon>
        <taxon>Agaricomycotina</taxon>
        <taxon>Agaricomycetes</taxon>
        <taxon>Sebacinales</taxon>
        <taxon>Serendipitaceae</taxon>
        <taxon>Serendipita</taxon>
    </lineage>
</organism>
<keyword evidence="1" id="KW-0175">Coiled coil</keyword>
<protein>
    <submittedName>
        <fullName evidence="2">Uncharacterized protein</fullName>
    </submittedName>
</protein>
<sequence>MPDSLIGLEGTTMRKNLDSLIISADKSLQIIIPWRGVSTSNQKIERVLQQIQGYSLIYLEAIERSVKAVQNSSCLGSDVMELCGYILDPKTDPNDIWEFLPGLQSNAHAICEDVTRTLAKFADVRESLNTMNRLLPKEVTTKDGAISKYFGRFGGFGSKEANERDVVLDAAMAELNLGVIDLTALSQGIYAFETWWKGVEMIAKETNRGASQLTASSSGQEIETLREDWATVLTEYERYISQIVKAQDQYQAQLLAPVPDDLSRLEINTPHKILNSIVDSAYKNFHLFGLGYYEAIDLSIDTAQHGFDFGGDAIQLCDSLLNPDTKMEALREYIQDMKDKAQGAQEDCTNTLNKFRKLRESLKEIIKKTPEEITERESRTSHFGDKTKAKRDIGLLYAITERNLQSIDFGILDESLERFASWLTGIEHALESLTRSSSSLRPAKDKLRVKQLQKSWSGTQEDYRKYKTKVIQLQVYYPSK</sequence>
<dbReference type="HOGENOM" id="CLU_529101_0_0_1"/>
<name>A0A0C3AVL3_SERVB</name>
<evidence type="ECO:0000313" key="2">
    <source>
        <dbReference type="EMBL" id="KIM23311.1"/>
    </source>
</evidence>
<feature type="coiled-coil region" evidence="1">
    <location>
        <begin position="327"/>
        <end position="354"/>
    </location>
</feature>
<reference evidence="3" key="2">
    <citation type="submission" date="2015-01" db="EMBL/GenBank/DDBJ databases">
        <title>Evolutionary Origins and Diversification of the Mycorrhizal Mutualists.</title>
        <authorList>
            <consortium name="DOE Joint Genome Institute"/>
            <consortium name="Mycorrhizal Genomics Consortium"/>
            <person name="Kohler A."/>
            <person name="Kuo A."/>
            <person name="Nagy L.G."/>
            <person name="Floudas D."/>
            <person name="Copeland A."/>
            <person name="Barry K.W."/>
            <person name="Cichocki N."/>
            <person name="Veneault-Fourrey C."/>
            <person name="LaButti K."/>
            <person name="Lindquist E.A."/>
            <person name="Lipzen A."/>
            <person name="Lundell T."/>
            <person name="Morin E."/>
            <person name="Murat C."/>
            <person name="Riley R."/>
            <person name="Ohm R."/>
            <person name="Sun H."/>
            <person name="Tunlid A."/>
            <person name="Henrissat B."/>
            <person name="Grigoriev I.V."/>
            <person name="Hibbett D.S."/>
            <person name="Martin F."/>
        </authorList>
    </citation>
    <scope>NUCLEOTIDE SEQUENCE [LARGE SCALE GENOMIC DNA]</scope>
    <source>
        <strain evidence="3">MAFF 305830</strain>
    </source>
</reference>
<keyword evidence="3" id="KW-1185">Reference proteome</keyword>
<evidence type="ECO:0000256" key="1">
    <source>
        <dbReference type="SAM" id="Coils"/>
    </source>
</evidence>